<keyword evidence="8" id="KW-1185">Reference proteome</keyword>
<organism evidence="7 8">
    <name type="scientific">Leptosia nina</name>
    <dbReference type="NCBI Taxonomy" id="320188"/>
    <lineage>
        <taxon>Eukaryota</taxon>
        <taxon>Metazoa</taxon>
        <taxon>Ecdysozoa</taxon>
        <taxon>Arthropoda</taxon>
        <taxon>Hexapoda</taxon>
        <taxon>Insecta</taxon>
        <taxon>Pterygota</taxon>
        <taxon>Neoptera</taxon>
        <taxon>Endopterygota</taxon>
        <taxon>Lepidoptera</taxon>
        <taxon>Glossata</taxon>
        <taxon>Ditrysia</taxon>
        <taxon>Papilionoidea</taxon>
        <taxon>Pieridae</taxon>
        <taxon>Pierinae</taxon>
        <taxon>Leptosia</taxon>
    </lineage>
</organism>
<proteinExistence type="inferred from homology"/>
<dbReference type="AlphaFoldDB" id="A0AAV1JS23"/>
<dbReference type="SUPFAM" id="SSF64356">
    <property type="entry name" value="SNARE-like"/>
    <property type="match status" value="1"/>
</dbReference>
<dbReference type="GO" id="GO:0006887">
    <property type="term" value="P:exocytosis"/>
    <property type="evidence" value="ECO:0007669"/>
    <property type="project" value="TreeGrafter"/>
</dbReference>
<dbReference type="FunFam" id="3.30.450.50:FF:000006">
    <property type="entry name" value="Vesicle-associated membrane protein 7"/>
    <property type="match status" value="1"/>
</dbReference>
<keyword evidence="2" id="KW-0472">Membrane</keyword>
<dbReference type="Pfam" id="PF00957">
    <property type="entry name" value="Synaptobrevin"/>
    <property type="match status" value="1"/>
</dbReference>
<evidence type="ECO:0000259" key="6">
    <source>
        <dbReference type="PROSITE" id="PS50892"/>
    </source>
</evidence>
<dbReference type="GO" id="GO:0012505">
    <property type="term" value="C:endomembrane system"/>
    <property type="evidence" value="ECO:0007669"/>
    <property type="project" value="UniProtKB-SubCell"/>
</dbReference>
<dbReference type="InterPro" id="IPR010908">
    <property type="entry name" value="Longin_dom"/>
</dbReference>
<gene>
    <name evidence="7" type="ORF">LNINA_LOCUS10791</name>
</gene>
<dbReference type="InterPro" id="IPR011012">
    <property type="entry name" value="Longin-like_dom_sf"/>
</dbReference>
<dbReference type="PROSITE" id="PS50892">
    <property type="entry name" value="V_SNARE"/>
    <property type="match status" value="1"/>
</dbReference>
<feature type="domain" description="Longin" evidence="5">
    <location>
        <begin position="7"/>
        <end position="110"/>
    </location>
</feature>
<keyword evidence="4" id="KW-0175">Coiled coil</keyword>
<dbReference type="InterPro" id="IPR051097">
    <property type="entry name" value="Synaptobrevin-like_transport"/>
</dbReference>
<dbReference type="Proteomes" id="UP001497472">
    <property type="component" value="Unassembled WGS sequence"/>
</dbReference>
<reference evidence="7 8" key="1">
    <citation type="submission" date="2023-11" db="EMBL/GenBank/DDBJ databases">
        <authorList>
            <person name="Okamura Y."/>
        </authorList>
    </citation>
    <scope>NUCLEOTIDE SEQUENCE [LARGE SCALE GENOMIC DNA]</scope>
</reference>
<comment type="subcellular location">
    <subcellularLocation>
        <location evidence="3">Endomembrane system</location>
        <topology evidence="3">Single-pass type IV membrane protein</topology>
    </subcellularLocation>
</comment>
<dbReference type="Pfam" id="PF13774">
    <property type="entry name" value="Longin"/>
    <property type="match status" value="1"/>
</dbReference>
<dbReference type="EMBL" id="CAVLEF010000132">
    <property type="protein sequence ID" value="CAK1551676.1"/>
    <property type="molecule type" value="Genomic_DNA"/>
</dbReference>
<dbReference type="PANTHER" id="PTHR21136">
    <property type="entry name" value="SNARE PROTEINS"/>
    <property type="match status" value="1"/>
</dbReference>
<evidence type="ECO:0000256" key="2">
    <source>
        <dbReference type="ARBA" id="ARBA00023136"/>
    </source>
</evidence>
<dbReference type="GO" id="GO:0005484">
    <property type="term" value="F:SNAP receptor activity"/>
    <property type="evidence" value="ECO:0007669"/>
    <property type="project" value="TreeGrafter"/>
</dbReference>
<dbReference type="Gene3D" id="1.20.5.110">
    <property type="match status" value="1"/>
</dbReference>
<dbReference type="SMART" id="SM01270">
    <property type="entry name" value="Longin"/>
    <property type="match status" value="1"/>
</dbReference>
<dbReference type="Gene3D" id="3.30.450.50">
    <property type="entry name" value="Longin domain"/>
    <property type="match status" value="1"/>
</dbReference>
<evidence type="ECO:0000256" key="4">
    <source>
        <dbReference type="PROSITE-ProRule" id="PRU00290"/>
    </source>
</evidence>
<evidence type="ECO:0000313" key="8">
    <source>
        <dbReference type="Proteomes" id="UP001497472"/>
    </source>
</evidence>
<evidence type="ECO:0000259" key="5">
    <source>
        <dbReference type="PROSITE" id="PS50859"/>
    </source>
</evidence>
<dbReference type="SUPFAM" id="SSF58038">
    <property type="entry name" value="SNARE fusion complex"/>
    <property type="match status" value="1"/>
</dbReference>
<evidence type="ECO:0000313" key="7">
    <source>
        <dbReference type="EMBL" id="CAK1551676.1"/>
    </source>
</evidence>
<comment type="caution">
    <text evidence="7">The sequence shown here is derived from an EMBL/GenBank/DDBJ whole genome shotgun (WGS) entry which is preliminary data.</text>
</comment>
<protein>
    <recommendedName>
        <fullName evidence="9">Vesicle-associated membrane protein 7</fullName>
    </recommendedName>
</protein>
<feature type="domain" description="V-SNARE coiled-coil homology" evidence="6">
    <location>
        <begin position="125"/>
        <end position="183"/>
    </location>
</feature>
<evidence type="ECO:0008006" key="9">
    <source>
        <dbReference type="Google" id="ProtNLM"/>
    </source>
</evidence>
<name>A0AAV1JS23_9NEOP</name>
<dbReference type="CDD" id="cd14824">
    <property type="entry name" value="Longin"/>
    <property type="match status" value="1"/>
</dbReference>
<evidence type="ECO:0000256" key="1">
    <source>
        <dbReference type="ARBA" id="ARBA00008025"/>
    </source>
</evidence>
<dbReference type="GO" id="GO:0031201">
    <property type="term" value="C:SNARE complex"/>
    <property type="evidence" value="ECO:0007669"/>
    <property type="project" value="TreeGrafter"/>
</dbReference>
<evidence type="ECO:0000256" key="3">
    <source>
        <dbReference type="ARBA" id="ARBA00046280"/>
    </source>
</evidence>
<sequence length="224" mass="25281">MPILFSVVARGTVVLAKYATCAGNFTEVTEQILSKIPPHDNKLTYSHGNYLFHYISENKLVYFCITDDKFQRSRAFLFLNEIKRRFTTVFGDTAQTAIPYAMNSEFARVLATEMKHYSESKDLETISRVHGELDELKNIMVKNIDSMAMRGEKLELLVNKADNLATSFIGSNCDGIHYPIEDDPLPGRVRLIPLVLGCAPPCRVRSFPGNRAPSFTARGRRVRA</sequence>
<dbReference type="PANTHER" id="PTHR21136:SF179">
    <property type="entry name" value="VESICLE ASSOCIATED MEMBRANE PROTEIN 7-RELATED"/>
    <property type="match status" value="1"/>
</dbReference>
<dbReference type="GO" id="GO:0006906">
    <property type="term" value="P:vesicle fusion"/>
    <property type="evidence" value="ECO:0007669"/>
    <property type="project" value="TreeGrafter"/>
</dbReference>
<accession>A0AAV1JS23</accession>
<dbReference type="InterPro" id="IPR042855">
    <property type="entry name" value="V_SNARE_CC"/>
</dbReference>
<dbReference type="GO" id="GO:0000149">
    <property type="term" value="F:SNARE binding"/>
    <property type="evidence" value="ECO:0007669"/>
    <property type="project" value="TreeGrafter"/>
</dbReference>
<comment type="similarity">
    <text evidence="1">Belongs to the synaptobrevin family.</text>
</comment>
<dbReference type="PROSITE" id="PS50859">
    <property type="entry name" value="LONGIN"/>
    <property type="match status" value="1"/>
</dbReference>